<accession>A0A3G3K4C3</accession>
<dbReference type="Gene3D" id="3.30.1780.10">
    <property type="entry name" value="ornithine cyclodeaminase, domain 1"/>
    <property type="match status" value="1"/>
</dbReference>
<dbReference type="AlphaFoldDB" id="A0A3G3K4C3"/>
<dbReference type="PIRSF" id="PIRSF001439">
    <property type="entry name" value="CryM"/>
    <property type="match status" value="1"/>
</dbReference>
<dbReference type="Pfam" id="PF02423">
    <property type="entry name" value="OCD_Mu_crystall"/>
    <property type="match status" value="1"/>
</dbReference>
<evidence type="ECO:0000313" key="2">
    <source>
        <dbReference type="Proteomes" id="UP000269097"/>
    </source>
</evidence>
<dbReference type="Proteomes" id="UP000269097">
    <property type="component" value="Chromosome"/>
</dbReference>
<dbReference type="KEGG" id="coh:EAV92_22100"/>
<dbReference type="GO" id="GO:0005737">
    <property type="term" value="C:cytoplasm"/>
    <property type="evidence" value="ECO:0007669"/>
    <property type="project" value="TreeGrafter"/>
</dbReference>
<dbReference type="EMBL" id="CP033433">
    <property type="protein sequence ID" value="AYQ75011.1"/>
    <property type="molecule type" value="Genomic_DNA"/>
</dbReference>
<proteinExistence type="predicted"/>
<dbReference type="PANTHER" id="PTHR13812:SF19">
    <property type="entry name" value="KETIMINE REDUCTASE MU-CRYSTALLIN"/>
    <property type="match status" value="1"/>
</dbReference>
<dbReference type="InterPro" id="IPR036291">
    <property type="entry name" value="NAD(P)-bd_dom_sf"/>
</dbReference>
<evidence type="ECO:0000313" key="1">
    <source>
        <dbReference type="EMBL" id="AYQ75011.1"/>
    </source>
</evidence>
<dbReference type="SUPFAM" id="SSF51735">
    <property type="entry name" value="NAD(P)-binding Rossmann-fold domains"/>
    <property type="match status" value="1"/>
</dbReference>
<gene>
    <name evidence="1" type="ORF">EAV92_22100</name>
</gene>
<dbReference type="Gene3D" id="3.40.50.720">
    <property type="entry name" value="NAD(P)-binding Rossmann-like Domain"/>
    <property type="match status" value="1"/>
</dbReference>
<keyword evidence="2" id="KW-1185">Reference proteome</keyword>
<name>A0A3G3K4C3_9BACL</name>
<protein>
    <submittedName>
        <fullName evidence="1">2,3-diaminopropionate biosynthesis protein SbnB</fullName>
    </submittedName>
</protein>
<reference evidence="1 2" key="1">
    <citation type="submission" date="2018-10" db="EMBL/GenBank/DDBJ databases">
        <title>Genome Sequence of Cohnella sp.</title>
        <authorList>
            <person name="Srinivasan S."/>
            <person name="Kim M.K."/>
        </authorList>
    </citation>
    <scope>NUCLEOTIDE SEQUENCE [LARGE SCALE GENOMIC DNA]</scope>
    <source>
        <strain evidence="1 2">18JY8-7</strain>
    </source>
</reference>
<organism evidence="1 2">
    <name type="scientific">Cohnella candidum</name>
    <dbReference type="NCBI Taxonomy" id="2674991"/>
    <lineage>
        <taxon>Bacteria</taxon>
        <taxon>Bacillati</taxon>
        <taxon>Bacillota</taxon>
        <taxon>Bacilli</taxon>
        <taxon>Bacillales</taxon>
        <taxon>Paenibacillaceae</taxon>
        <taxon>Cohnella</taxon>
    </lineage>
</organism>
<sequence length="320" mass="35054">MLILNDGDIRSLGVNWGTLADCVERALLAREAGDYAQPIKPYLRYGDPRNRIIAMPAYLGGEFDTAGIKWIASFPGNRDRGLPRAHGVIVLNRADTGEPYAILNGGMANVLRTAAVSGVVLGRYLKARPREKLRVSIIGWGPIGRAHFEMCAALYGDVIEGFTLYDIGGVDESSIPVPWRGRTAVASSWEEAYEPCDVFITCTVSSNRYIDRTPSKGSLLLHVSLRDYRAEALQDIQAVIVDDWDEVCRENTDIELLHREAGLTRQQTRSLADLVCRDALADFPPEEPVLFCPMGMAIFDLAVAGCLVKEARSAGAGIEV</sequence>
<dbReference type="InterPro" id="IPR023401">
    <property type="entry name" value="ODC_N"/>
</dbReference>
<dbReference type="PANTHER" id="PTHR13812">
    <property type="entry name" value="KETIMINE REDUCTASE MU-CRYSTALLIN"/>
    <property type="match status" value="1"/>
</dbReference>
<dbReference type="RefSeq" id="WP_123043091.1">
    <property type="nucleotide sequence ID" value="NZ_CP033433.1"/>
</dbReference>
<dbReference type="InterPro" id="IPR003462">
    <property type="entry name" value="ODC_Mu_crystall"/>
</dbReference>